<sequence>MLTVLQETMLFTLTFTPRLHRFALADTNKKAGRLDRLQNDRVM</sequence>
<dbReference type="EMBL" id="CCSF01000001">
    <property type="protein sequence ID" value="CDZ92984.1"/>
    <property type="molecule type" value="Genomic_DNA"/>
</dbReference>
<dbReference type="Proteomes" id="UP000053902">
    <property type="component" value="Unassembled WGS sequence"/>
</dbReference>
<organism evidence="1 2">
    <name type="scientific">Pseudomonas saudiphocaensis</name>
    <dbReference type="NCBI Taxonomy" id="1499686"/>
    <lineage>
        <taxon>Bacteria</taxon>
        <taxon>Pseudomonadati</taxon>
        <taxon>Pseudomonadota</taxon>
        <taxon>Gammaproteobacteria</taxon>
        <taxon>Pseudomonadales</taxon>
        <taxon>Pseudomonadaceae</taxon>
        <taxon>Pseudomonas</taxon>
    </lineage>
</organism>
<evidence type="ECO:0000313" key="1">
    <source>
        <dbReference type="EMBL" id="CDZ92984.1"/>
    </source>
</evidence>
<accession>A0A078LPJ3</accession>
<gene>
    <name evidence="1" type="ORF">BN1079_00263</name>
</gene>
<dbReference type="HOGENOM" id="CLU_3238503_0_0_6"/>
<evidence type="ECO:0000313" key="2">
    <source>
        <dbReference type="Proteomes" id="UP000053902"/>
    </source>
</evidence>
<proteinExistence type="predicted"/>
<protein>
    <submittedName>
        <fullName evidence="1">Uncharacterized protein</fullName>
    </submittedName>
</protein>
<dbReference type="AlphaFoldDB" id="A0A078LPJ3"/>
<keyword evidence="2" id="KW-1185">Reference proteome</keyword>
<reference evidence="1 2" key="1">
    <citation type="submission" date="2014-07" db="EMBL/GenBank/DDBJ databases">
        <authorList>
            <person name="Urmite Genomes Urmite Genomes"/>
        </authorList>
    </citation>
    <scope>NUCLEOTIDE SEQUENCE [LARGE SCALE GENOMIC DNA]</scope>
    <source>
        <strain evidence="1 2">20_BN</strain>
    </source>
</reference>
<name>A0A078LPJ3_9PSED</name>